<proteinExistence type="predicted"/>
<accession>A0A835XX45</accession>
<comment type="caution">
    <text evidence="1">The sequence shown here is derived from an EMBL/GenBank/DDBJ whole genome shotgun (WGS) entry which is preliminary data.</text>
</comment>
<evidence type="ECO:0000313" key="2">
    <source>
        <dbReference type="Proteomes" id="UP000612055"/>
    </source>
</evidence>
<protein>
    <submittedName>
        <fullName evidence="1">Uncharacterized protein</fullName>
    </submittedName>
</protein>
<reference evidence="1" key="1">
    <citation type="journal article" date="2020" name="bioRxiv">
        <title>Comparative genomics of Chlamydomonas.</title>
        <authorList>
            <person name="Craig R.J."/>
            <person name="Hasan A.R."/>
            <person name="Ness R.W."/>
            <person name="Keightley P.D."/>
        </authorList>
    </citation>
    <scope>NUCLEOTIDE SEQUENCE</scope>
    <source>
        <strain evidence="1">CCAP 11/70</strain>
    </source>
</reference>
<gene>
    <name evidence="1" type="ORF">HYH03_010449</name>
</gene>
<keyword evidence="2" id="KW-1185">Reference proteome</keyword>
<dbReference type="Proteomes" id="UP000612055">
    <property type="component" value="Unassembled WGS sequence"/>
</dbReference>
<organism evidence="1 2">
    <name type="scientific">Edaphochlamys debaryana</name>
    <dbReference type="NCBI Taxonomy" id="47281"/>
    <lineage>
        <taxon>Eukaryota</taxon>
        <taxon>Viridiplantae</taxon>
        <taxon>Chlorophyta</taxon>
        <taxon>core chlorophytes</taxon>
        <taxon>Chlorophyceae</taxon>
        <taxon>CS clade</taxon>
        <taxon>Chlamydomonadales</taxon>
        <taxon>Chlamydomonadales incertae sedis</taxon>
        <taxon>Edaphochlamys</taxon>
    </lineage>
</organism>
<dbReference type="EMBL" id="JAEHOE010000055">
    <property type="protein sequence ID" value="KAG2491242.1"/>
    <property type="molecule type" value="Genomic_DNA"/>
</dbReference>
<name>A0A835XX45_9CHLO</name>
<sequence length="444" mass="48011">MVTLTARENRSQKKCIRGLSRAMETALASLGPCGPVSLNELRGGGGSSVAAYPLSKEGWRNARVARCVLKATCRDGDTVQGEWQPAFRKATTVQVVPHSPFPGEWSALLKGDAEELATILHTKAAELLRELVGNTVVMSRLAARHGGGVRGACEMCVPILGWELRPHPYARECVSLIHYTPAAAWGDVRQALIGFAEGNGVRPPLAADSAAVTAADAPHLDGPPVWWPRALYMLYGVVRQLQKYDEAGVVMPDFKFLNFVVEANGWTRAIDHEASQVLPWPVLLQRPPAARRLHPVDAPLWSPLYAAPEMWAEDAGYLLEAAALGDRIARQRLLAAKCNEPGLHALYEDPTLLSQLRNVHGGAGFACQASHVWLFGASLLDALEGMREVVKARAQSGGWRQSIGGPNKVGLARLQRLARACMVPRPGARPGLDWVAGQLLGMMP</sequence>
<dbReference type="Gene3D" id="1.10.510.10">
    <property type="entry name" value="Transferase(Phosphotransferase) domain 1"/>
    <property type="match status" value="1"/>
</dbReference>
<dbReference type="AlphaFoldDB" id="A0A835XX45"/>
<evidence type="ECO:0000313" key="1">
    <source>
        <dbReference type="EMBL" id="KAG2491242.1"/>
    </source>
</evidence>